<dbReference type="GO" id="GO:0000287">
    <property type="term" value="F:magnesium ion binding"/>
    <property type="evidence" value="ECO:0007669"/>
    <property type="project" value="TreeGrafter"/>
</dbReference>
<dbReference type="Pfam" id="PF01544">
    <property type="entry name" value="CorA"/>
    <property type="match status" value="1"/>
</dbReference>
<evidence type="ECO:0000256" key="3">
    <source>
        <dbReference type="ARBA" id="ARBA00022989"/>
    </source>
</evidence>
<keyword evidence="2 6" id="KW-0812">Transmembrane</keyword>
<evidence type="ECO:0000256" key="5">
    <source>
        <dbReference type="SAM" id="MobiDB-lite"/>
    </source>
</evidence>
<feature type="region of interest" description="Disordered" evidence="5">
    <location>
        <begin position="520"/>
        <end position="546"/>
    </location>
</feature>
<comment type="subcellular location">
    <subcellularLocation>
        <location evidence="1">Cell membrane</location>
        <topology evidence="1">Multi-pass membrane protein</topology>
    </subcellularLocation>
</comment>
<dbReference type="EMBL" id="MU001979">
    <property type="protein sequence ID" value="KAF2792241.1"/>
    <property type="molecule type" value="Genomic_DNA"/>
</dbReference>
<keyword evidence="3 6" id="KW-1133">Transmembrane helix</keyword>
<dbReference type="GO" id="GO:0015087">
    <property type="term" value="F:cobalt ion transmembrane transporter activity"/>
    <property type="evidence" value="ECO:0007669"/>
    <property type="project" value="TreeGrafter"/>
</dbReference>
<feature type="compositionally biased region" description="Low complexity" evidence="5">
    <location>
        <begin position="528"/>
        <end position="539"/>
    </location>
</feature>
<evidence type="ECO:0000256" key="4">
    <source>
        <dbReference type="ARBA" id="ARBA00023136"/>
    </source>
</evidence>
<protein>
    <recommendedName>
        <fullName evidence="9">Cora-domain-containing protein</fullName>
    </recommendedName>
</protein>
<dbReference type="InterPro" id="IPR045863">
    <property type="entry name" value="CorA_TM1_TM2"/>
</dbReference>
<dbReference type="Proteomes" id="UP000799757">
    <property type="component" value="Unassembled WGS sequence"/>
</dbReference>
<dbReference type="GO" id="GO:0015095">
    <property type="term" value="F:magnesium ion transmembrane transporter activity"/>
    <property type="evidence" value="ECO:0007669"/>
    <property type="project" value="TreeGrafter"/>
</dbReference>
<feature type="transmembrane region" description="Helical" evidence="6">
    <location>
        <begin position="945"/>
        <end position="969"/>
    </location>
</feature>
<dbReference type="AlphaFoldDB" id="A0A6A6X7K9"/>
<evidence type="ECO:0008006" key="9">
    <source>
        <dbReference type="Google" id="ProtNLM"/>
    </source>
</evidence>
<evidence type="ECO:0000256" key="1">
    <source>
        <dbReference type="ARBA" id="ARBA00004651"/>
    </source>
</evidence>
<dbReference type="InterPro" id="IPR002523">
    <property type="entry name" value="MgTranspt_CorA/ZnTranspt_ZntB"/>
</dbReference>
<proteinExistence type="predicted"/>
<dbReference type="OrthoDB" id="5430750at2759"/>
<name>A0A6A6X7K9_9PLEO</name>
<dbReference type="PANTHER" id="PTHR46494:SF1">
    <property type="entry name" value="CORA FAMILY METAL ION TRANSPORTER (EUROFUNG)"/>
    <property type="match status" value="1"/>
</dbReference>
<keyword evidence="8" id="KW-1185">Reference proteome</keyword>
<organism evidence="7 8">
    <name type="scientific">Melanomma pulvis-pyrius CBS 109.77</name>
    <dbReference type="NCBI Taxonomy" id="1314802"/>
    <lineage>
        <taxon>Eukaryota</taxon>
        <taxon>Fungi</taxon>
        <taxon>Dikarya</taxon>
        <taxon>Ascomycota</taxon>
        <taxon>Pezizomycotina</taxon>
        <taxon>Dothideomycetes</taxon>
        <taxon>Pleosporomycetidae</taxon>
        <taxon>Pleosporales</taxon>
        <taxon>Melanommataceae</taxon>
        <taxon>Melanomma</taxon>
    </lineage>
</organism>
<evidence type="ECO:0000313" key="7">
    <source>
        <dbReference type="EMBL" id="KAF2792241.1"/>
    </source>
</evidence>
<gene>
    <name evidence="7" type="ORF">K505DRAFT_363097</name>
</gene>
<sequence>MVEVSELGEGSGTEGSDISPRRQSRQYPDIKWSNRTSARTTHDQRQVTFEIEPSTFRSARHSEAGDFFPAWSALEGRDEAEIEQQEWQTRMRLNCDHSSSSDSDHEDLYIEDPDIEYDSDNLSSSHSHDQIVPLAERVALASNNLRNNTFNIIRSQFSNQEKDDDMCIELTCGQDCSSEREQGVRNAFRWIHLQDDIMDFDDFINNSLRAPGLSTPEKLMIKRKLNELQREHEKPLWTQLTMEGRRMGPFVDQKLWFQDSAAKSDLNRKILIMSIPFFLLDKYVGRFQTTSPTNHPPLTLLQYLSRTTPLEQDMKQAVCNLPMGRKDCCFYVSHMWCLILDDSLIITCSKLAENHLTGGTITLVKEPTRGSPYIKVTDGGNCIWQLGYNECKSWFGFTAHFMKISNSDSRSVCAFEDVFRVTMRGQEVTAENWSRMVASEAEERTVHLVLVRRTRTDRRPPKSNLASDDASIMSESVSLFPWQMEETPPPAGGYYEAPPLFEEELSKVPEHVAPILMRASSQPQNNGSSSKQQSTAASSLPQDKNSLMGEEAAADNISIITRVMQEHYAFHALSLSVLPGSEHEEPTGENIQETELEKIEEIVFHLELNVDKHVRDSYRACQSKMLPDVAKHLLDVTRISSSISGYEDALSVSDKFFVAAVGVFDFFLSLHNDSVIAKKYWGTIHFILKKYLMARNIPQTILEAITTFEQISRLALIIKNELSSPQGPGPDSLKTPKEFEAALLHCMTFLLLFRVKNMKHRRHMRHAKKFQKCLHNGREVLRRAVMKAPLQKKEMAPPLALLSILIKHIMIDGRKNGSQPDIAEVYLEYFQQLEGNITTRRLKKPNSEIVYLRQELRAVILALDLQLETLTSLRAKIEEQSVGWSFLHNRHLEQASRPETLVIQQCIEHVKGQSELIGRVSKDLTKLEKWVQERNESTKDKHDNAIYAFTIVTVIFLPLSFVCSFLGMNTAGIRDMEHGQWIFWVIAIPLTLIVILLALLWTEELRHTWKALSKLIPERRRRAGSGSLYERSPLRMRESRREPEKEEIVKGVFARKMALKAETLPTVVSSPPLEPLKRVPTTDVWEKPYRRTDTFKSTI</sequence>
<evidence type="ECO:0000313" key="8">
    <source>
        <dbReference type="Proteomes" id="UP000799757"/>
    </source>
</evidence>
<reference evidence="7" key="1">
    <citation type="journal article" date="2020" name="Stud. Mycol.">
        <title>101 Dothideomycetes genomes: a test case for predicting lifestyles and emergence of pathogens.</title>
        <authorList>
            <person name="Haridas S."/>
            <person name="Albert R."/>
            <person name="Binder M."/>
            <person name="Bloem J."/>
            <person name="Labutti K."/>
            <person name="Salamov A."/>
            <person name="Andreopoulos B."/>
            <person name="Baker S."/>
            <person name="Barry K."/>
            <person name="Bills G."/>
            <person name="Bluhm B."/>
            <person name="Cannon C."/>
            <person name="Castanera R."/>
            <person name="Culley D."/>
            <person name="Daum C."/>
            <person name="Ezra D."/>
            <person name="Gonzalez J."/>
            <person name="Henrissat B."/>
            <person name="Kuo A."/>
            <person name="Liang C."/>
            <person name="Lipzen A."/>
            <person name="Lutzoni F."/>
            <person name="Magnuson J."/>
            <person name="Mondo S."/>
            <person name="Nolan M."/>
            <person name="Ohm R."/>
            <person name="Pangilinan J."/>
            <person name="Park H.-J."/>
            <person name="Ramirez L."/>
            <person name="Alfaro M."/>
            <person name="Sun H."/>
            <person name="Tritt A."/>
            <person name="Yoshinaga Y."/>
            <person name="Zwiers L.-H."/>
            <person name="Turgeon B."/>
            <person name="Goodwin S."/>
            <person name="Spatafora J."/>
            <person name="Crous P."/>
            <person name="Grigoriev I."/>
        </authorList>
    </citation>
    <scope>NUCLEOTIDE SEQUENCE</scope>
    <source>
        <strain evidence="7">CBS 109.77</strain>
    </source>
</reference>
<dbReference type="Gene3D" id="1.20.58.340">
    <property type="entry name" value="Magnesium transport protein CorA, transmembrane region"/>
    <property type="match status" value="1"/>
</dbReference>
<accession>A0A6A6X7K9</accession>
<evidence type="ECO:0000256" key="6">
    <source>
        <dbReference type="SAM" id="Phobius"/>
    </source>
</evidence>
<feature type="transmembrane region" description="Helical" evidence="6">
    <location>
        <begin position="981"/>
        <end position="1001"/>
    </location>
</feature>
<feature type="region of interest" description="Disordered" evidence="5">
    <location>
        <begin position="1"/>
        <end position="46"/>
    </location>
</feature>
<dbReference type="PANTHER" id="PTHR46494">
    <property type="entry name" value="CORA FAMILY METAL ION TRANSPORTER (EUROFUNG)"/>
    <property type="match status" value="1"/>
</dbReference>
<dbReference type="GO" id="GO:0005886">
    <property type="term" value="C:plasma membrane"/>
    <property type="evidence" value="ECO:0007669"/>
    <property type="project" value="UniProtKB-SubCell"/>
</dbReference>
<evidence type="ECO:0000256" key="2">
    <source>
        <dbReference type="ARBA" id="ARBA00022692"/>
    </source>
</evidence>
<dbReference type="GO" id="GO:0050897">
    <property type="term" value="F:cobalt ion binding"/>
    <property type="evidence" value="ECO:0007669"/>
    <property type="project" value="TreeGrafter"/>
</dbReference>
<keyword evidence="4 6" id="KW-0472">Membrane</keyword>
<dbReference type="SUPFAM" id="SSF144083">
    <property type="entry name" value="Magnesium transport protein CorA, transmembrane region"/>
    <property type="match status" value="1"/>
</dbReference>